<name>A0A1U9K326_9BACL</name>
<feature type="transmembrane region" description="Helical" evidence="5">
    <location>
        <begin position="87"/>
        <end position="112"/>
    </location>
</feature>
<keyword evidence="4 5" id="KW-0472">Membrane</keyword>
<dbReference type="STRING" id="1471761.B0W44_00085"/>
<comment type="subcellular location">
    <subcellularLocation>
        <location evidence="1">Membrane</location>
        <topology evidence="1">Multi-pass membrane protein</topology>
    </subcellularLocation>
</comment>
<dbReference type="InterPro" id="IPR032808">
    <property type="entry name" value="DoxX"/>
</dbReference>
<dbReference type="RefSeq" id="WP_077718249.1">
    <property type="nucleotide sequence ID" value="NZ_CP019699.1"/>
</dbReference>
<dbReference type="Pfam" id="PF07681">
    <property type="entry name" value="DoxX"/>
    <property type="match status" value="1"/>
</dbReference>
<evidence type="ECO:0000256" key="2">
    <source>
        <dbReference type="ARBA" id="ARBA00022692"/>
    </source>
</evidence>
<sequence>MVRVLRENAVMSYILLVARLYLGWAWLTAGWEKVIGDFDATGFLKSAIERSAGDHPAVQGWWATFLENVALPYVGFFNFLVAWGEVFVGIGLILGVFTTFSALMGIVMNFAFLFSGTTSTNPQMVLITIFVLVAGYNAGKIGLDRWVIPALRGKRRAGHYSPAQ</sequence>
<dbReference type="KEGG" id="ntr:B0W44_00085"/>
<dbReference type="AlphaFoldDB" id="A0A1U9K326"/>
<dbReference type="EMBL" id="CP019699">
    <property type="protein sequence ID" value="AQS54435.1"/>
    <property type="molecule type" value="Genomic_DNA"/>
</dbReference>
<evidence type="ECO:0000256" key="5">
    <source>
        <dbReference type="SAM" id="Phobius"/>
    </source>
</evidence>
<evidence type="ECO:0000256" key="1">
    <source>
        <dbReference type="ARBA" id="ARBA00004141"/>
    </source>
</evidence>
<dbReference type="PANTHER" id="PTHR39157">
    <property type="entry name" value="INTEGRAL MEMBRANE PROTEIN-RELATED"/>
    <property type="match status" value="1"/>
</dbReference>
<evidence type="ECO:0000313" key="7">
    <source>
        <dbReference type="Proteomes" id="UP000188603"/>
    </source>
</evidence>
<feature type="transmembrane region" description="Helical" evidence="5">
    <location>
        <begin position="12"/>
        <end position="31"/>
    </location>
</feature>
<feature type="transmembrane region" description="Helical" evidence="5">
    <location>
        <begin position="60"/>
        <end position="80"/>
    </location>
</feature>
<keyword evidence="2 5" id="KW-0812">Transmembrane</keyword>
<protein>
    <submittedName>
        <fullName evidence="6">Crp/Fnr family transcriptional regulator</fullName>
    </submittedName>
</protein>
<dbReference type="GO" id="GO:0016020">
    <property type="term" value="C:membrane"/>
    <property type="evidence" value="ECO:0007669"/>
    <property type="project" value="UniProtKB-SubCell"/>
</dbReference>
<gene>
    <name evidence="6" type="ORF">B0W44_00085</name>
</gene>
<dbReference type="Proteomes" id="UP000188603">
    <property type="component" value="Chromosome"/>
</dbReference>
<dbReference type="OrthoDB" id="26941at2"/>
<evidence type="ECO:0000313" key="6">
    <source>
        <dbReference type="EMBL" id="AQS54435.1"/>
    </source>
</evidence>
<evidence type="ECO:0000256" key="3">
    <source>
        <dbReference type="ARBA" id="ARBA00022989"/>
    </source>
</evidence>
<accession>A0A1U9K326</accession>
<feature type="transmembrane region" description="Helical" evidence="5">
    <location>
        <begin position="124"/>
        <end position="143"/>
    </location>
</feature>
<dbReference type="PANTHER" id="PTHR39157:SF1">
    <property type="entry name" value="DOXX FAMILY PROTEIN"/>
    <property type="match status" value="1"/>
</dbReference>
<reference evidence="6 7" key="1">
    <citation type="journal article" date="2015" name="Int. J. Syst. Evol. Microbiol.">
        <title>Novibacillus thermophilus gen. nov., sp. nov., a Gram-staining-negative and moderately thermophilic member of the family Thermoactinomycetaceae.</title>
        <authorList>
            <person name="Yang G."/>
            <person name="Chen J."/>
            <person name="Zhou S."/>
        </authorList>
    </citation>
    <scope>NUCLEOTIDE SEQUENCE [LARGE SCALE GENOMIC DNA]</scope>
    <source>
        <strain evidence="6 7">SG-1</strain>
    </source>
</reference>
<organism evidence="6 7">
    <name type="scientific">Novibacillus thermophilus</name>
    <dbReference type="NCBI Taxonomy" id="1471761"/>
    <lineage>
        <taxon>Bacteria</taxon>
        <taxon>Bacillati</taxon>
        <taxon>Bacillota</taxon>
        <taxon>Bacilli</taxon>
        <taxon>Bacillales</taxon>
        <taxon>Thermoactinomycetaceae</taxon>
        <taxon>Novibacillus</taxon>
    </lineage>
</organism>
<proteinExistence type="predicted"/>
<keyword evidence="3 5" id="KW-1133">Transmembrane helix</keyword>
<keyword evidence="7" id="KW-1185">Reference proteome</keyword>
<evidence type="ECO:0000256" key="4">
    <source>
        <dbReference type="ARBA" id="ARBA00023136"/>
    </source>
</evidence>